<comment type="caution">
    <text evidence="7">The sequence shown here is derived from an EMBL/GenBank/DDBJ whole genome shotgun (WGS) entry which is preliminary data.</text>
</comment>
<evidence type="ECO:0000256" key="4">
    <source>
        <dbReference type="ARBA" id="ARBA00022692"/>
    </source>
</evidence>
<evidence type="ECO:0000256" key="6">
    <source>
        <dbReference type="ARBA" id="ARBA00023136"/>
    </source>
</evidence>
<evidence type="ECO:0000256" key="3">
    <source>
        <dbReference type="ARBA" id="ARBA00022448"/>
    </source>
</evidence>
<name>A0A7D9IQ50_PARCT</name>
<evidence type="ECO:0000313" key="7">
    <source>
        <dbReference type="EMBL" id="CAB4014613.1"/>
    </source>
</evidence>
<dbReference type="AlphaFoldDB" id="A0A7D9IQ50"/>
<dbReference type="EMBL" id="CACRXK020008375">
    <property type="protein sequence ID" value="CAB4014613.1"/>
    <property type="molecule type" value="Genomic_DNA"/>
</dbReference>
<keyword evidence="5" id="KW-1133">Transmembrane helix</keyword>
<keyword evidence="3" id="KW-0813">Transport</keyword>
<keyword evidence="4" id="KW-0812">Transmembrane</keyword>
<dbReference type="GO" id="GO:0016020">
    <property type="term" value="C:membrane"/>
    <property type="evidence" value="ECO:0007669"/>
    <property type="project" value="UniProtKB-SubCell"/>
</dbReference>
<dbReference type="Gene3D" id="1.20.1250.20">
    <property type="entry name" value="MFS general substrate transporter like domains"/>
    <property type="match status" value="1"/>
</dbReference>
<comment type="similarity">
    <text evidence="2">Belongs to the major facilitator superfamily.</text>
</comment>
<dbReference type="PANTHER" id="PTHR23511:SF5">
    <property type="entry name" value="MAJOR FACILITATOR-TYPE TRANSPORTER HXNZ-RELATED"/>
    <property type="match status" value="1"/>
</dbReference>
<dbReference type="OrthoDB" id="4139357at2759"/>
<dbReference type="Pfam" id="PF00083">
    <property type="entry name" value="Sugar_tr"/>
    <property type="match status" value="1"/>
</dbReference>
<evidence type="ECO:0000256" key="5">
    <source>
        <dbReference type="ARBA" id="ARBA00022989"/>
    </source>
</evidence>
<dbReference type="InterPro" id="IPR020846">
    <property type="entry name" value="MFS_dom"/>
</dbReference>
<comment type="subcellular location">
    <subcellularLocation>
        <location evidence="1">Membrane</location>
        <topology evidence="1">Multi-pass membrane protein</topology>
    </subcellularLocation>
</comment>
<dbReference type="Proteomes" id="UP001152795">
    <property type="component" value="Unassembled WGS sequence"/>
</dbReference>
<protein>
    <submittedName>
        <fullName evidence="7">Synaptic vesicle 2-related</fullName>
    </submittedName>
</protein>
<proteinExistence type="inferred from homology"/>
<dbReference type="PANTHER" id="PTHR23511">
    <property type="entry name" value="SYNAPTIC VESICLE GLYCOPROTEIN 2"/>
    <property type="match status" value="1"/>
</dbReference>
<dbReference type="GO" id="GO:0022857">
    <property type="term" value="F:transmembrane transporter activity"/>
    <property type="evidence" value="ECO:0007669"/>
    <property type="project" value="InterPro"/>
</dbReference>
<dbReference type="InterPro" id="IPR005828">
    <property type="entry name" value="MFS_sugar_transport-like"/>
</dbReference>
<dbReference type="InterPro" id="IPR036259">
    <property type="entry name" value="MFS_trans_sf"/>
</dbReference>
<keyword evidence="8" id="KW-1185">Reference proteome</keyword>
<evidence type="ECO:0000256" key="1">
    <source>
        <dbReference type="ARBA" id="ARBA00004141"/>
    </source>
</evidence>
<keyword evidence="6" id="KW-0472">Membrane</keyword>
<organism evidence="7 8">
    <name type="scientific">Paramuricea clavata</name>
    <name type="common">Red gorgonian</name>
    <name type="synonym">Violescent sea-whip</name>
    <dbReference type="NCBI Taxonomy" id="317549"/>
    <lineage>
        <taxon>Eukaryota</taxon>
        <taxon>Metazoa</taxon>
        <taxon>Cnidaria</taxon>
        <taxon>Anthozoa</taxon>
        <taxon>Octocorallia</taxon>
        <taxon>Malacalcyonacea</taxon>
        <taxon>Plexauridae</taxon>
        <taxon>Paramuricea</taxon>
    </lineage>
</organism>
<gene>
    <name evidence="7" type="ORF">PACLA_8A005530</name>
</gene>
<reference evidence="7" key="1">
    <citation type="submission" date="2020-04" db="EMBL/GenBank/DDBJ databases">
        <authorList>
            <person name="Alioto T."/>
            <person name="Alioto T."/>
            <person name="Gomez Garrido J."/>
        </authorList>
    </citation>
    <scope>NUCLEOTIDE SEQUENCE</scope>
    <source>
        <strain evidence="7">A484AB</strain>
    </source>
</reference>
<dbReference type="PROSITE" id="PS50850">
    <property type="entry name" value="MFS"/>
    <property type="match status" value="1"/>
</dbReference>
<evidence type="ECO:0000313" key="8">
    <source>
        <dbReference type="Proteomes" id="UP001152795"/>
    </source>
</evidence>
<sequence length="505" mass="56376">MESWTKLKQFLQYTPLFNYRASSDETKAKPTQEHVKYKHISDNDDATDLRADPFKFKSRSIDEILDDIGLRLFHLKVILIFGLLCMIEALELSTLSIILPSIKSHWNISSFLAGVLTLSLSTGVIAGCWFWGWICDKYGRKRGFIGSATFIVVFAFASAFSPNYYWLWISLFLVGFGSAIAVETFVMTMEFFPPKYRTMFSVLISVFWTFGFLLSAVVSIELSVIGFHWALAIVCFPTALFLIGIVFLPDTPHYHLAAGDEQKALNILQDFAPEMDLSNTKLNRDHESKVRADFTQLFRSGYWKITICLFIFSITNIMTFYALVYTASNMAAASSEKSENCTSTIGGQENYKQGCSNGDLYSILAWMNLPELVIKITVAVGCCIFTVKNVILTLLVLPTILQIVGFFILNQRTALLVVTILSRSLLSGSVTMMYVYASLLYPTENRSIGVGACASIGHVGMAIGPLIFVIVFEQAYFYGIVFIIGMLLLGFIAIALLPSRSSAIL</sequence>
<dbReference type="SUPFAM" id="SSF103473">
    <property type="entry name" value="MFS general substrate transporter"/>
    <property type="match status" value="1"/>
</dbReference>
<accession>A0A7D9IQ50</accession>
<evidence type="ECO:0000256" key="2">
    <source>
        <dbReference type="ARBA" id="ARBA00008335"/>
    </source>
</evidence>